<comment type="caution">
    <text evidence="1">The sequence shown here is derived from an EMBL/GenBank/DDBJ whole genome shotgun (WGS) entry which is preliminary data.</text>
</comment>
<dbReference type="Gene3D" id="1.25.10.10">
    <property type="entry name" value="Leucine-rich Repeat Variant"/>
    <property type="match status" value="1"/>
</dbReference>
<dbReference type="Proteomes" id="UP000664277">
    <property type="component" value="Unassembled WGS sequence"/>
</dbReference>
<organism evidence="1 2">
    <name type="scientific">Candidatus Obscuribacter phosphatis</name>
    <dbReference type="NCBI Taxonomy" id="1906157"/>
    <lineage>
        <taxon>Bacteria</taxon>
        <taxon>Bacillati</taxon>
        <taxon>Candidatus Melainabacteria</taxon>
        <taxon>Candidatus Obscuribacterales</taxon>
        <taxon>Candidatus Obscuribacteraceae</taxon>
        <taxon>Candidatus Obscuribacter</taxon>
    </lineage>
</organism>
<proteinExistence type="predicted"/>
<dbReference type="AlphaFoldDB" id="A0A8J7TL37"/>
<dbReference type="InterPro" id="IPR016024">
    <property type="entry name" value="ARM-type_fold"/>
</dbReference>
<reference evidence="1" key="1">
    <citation type="submission" date="2021-02" db="EMBL/GenBank/DDBJ databases">
        <title>Genome-Resolved Metagenomics of a Microbial Community Performing Photosynthetic Biological Nutrient Removal.</title>
        <authorList>
            <person name="Mcdaniel E.A."/>
        </authorList>
    </citation>
    <scope>NUCLEOTIDE SEQUENCE</scope>
    <source>
        <strain evidence="1">UWPOB_OBS1</strain>
    </source>
</reference>
<dbReference type="SUPFAM" id="SSF48371">
    <property type="entry name" value="ARM repeat"/>
    <property type="match status" value="1"/>
</dbReference>
<evidence type="ECO:0000313" key="2">
    <source>
        <dbReference type="Proteomes" id="UP000664277"/>
    </source>
</evidence>
<gene>
    <name evidence="1" type="ORF">J0M35_09775</name>
</gene>
<name>A0A8J7TL37_9BACT</name>
<dbReference type="InterPro" id="IPR011989">
    <property type="entry name" value="ARM-like"/>
</dbReference>
<evidence type="ECO:0000313" key="1">
    <source>
        <dbReference type="EMBL" id="MBN8660640.1"/>
    </source>
</evidence>
<protein>
    <submittedName>
        <fullName evidence="1">Uncharacterized protein</fullName>
    </submittedName>
</protein>
<sequence length="178" mass="20376">MQELNQSLGARRDLWHKDYIKAAQNNISVTDLKKLASHNHYRVRARVAEHPHTPIQVLYNLALDPHFEVRSALVARDCIPAVIFELLLADECPEVRYELAENPFLELNRLLRLTEDINPYVSERAWRTLNTISHRRKNTVSVAKSVVADKKCMPVNNCSPEEDALKAETAITRKLLAS</sequence>
<dbReference type="EMBL" id="JAFLCK010000012">
    <property type="protein sequence ID" value="MBN8660640.1"/>
    <property type="molecule type" value="Genomic_DNA"/>
</dbReference>
<accession>A0A8J7TL37</accession>